<gene>
    <name evidence="2" type="ORF">PINE0816_LOCUS19464</name>
</gene>
<dbReference type="InterPro" id="IPR013897">
    <property type="entry name" value="Duc1"/>
</dbReference>
<accession>A0A7S0CHL2</accession>
<dbReference type="EMBL" id="HBEL01041752">
    <property type="protein sequence ID" value="CAD8423306.1"/>
    <property type="molecule type" value="Transcribed_RNA"/>
</dbReference>
<evidence type="ECO:0000313" key="2">
    <source>
        <dbReference type="EMBL" id="CAD8423306.1"/>
    </source>
</evidence>
<reference evidence="2" key="1">
    <citation type="submission" date="2021-01" db="EMBL/GenBank/DDBJ databases">
        <authorList>
            <person name="Corre E."/>
            <person name="Pelletier E."/>
            <person name="Niang G."/>
            <person name="Scheremetjew M."/>
            <person name="Finn R."/>
            <person name="Kale V."/>
            <person name="Holt S."/>
            <person name="Cochrane G."/>
            <person name="Meng A."/>
            <person name="Brown T."/>
            <person name="Cohen L."/>
        </authorList>
    </citation>
    <scope>NUCLEOTIDE SEQUENCE</scope>
    <source>
        <strain evidence="2">CCAP1064/1</strain>
    </source>
</reference>
<feature type="domain" description="Domain of unknown function at the cortex 1" evidence="1">
    <location>
        <begin position="15"/>
        <end position="121"/>
    </location>
</feature>
<sequence length="158" mass="18661">MIKLMGYDLHSSFGQNGEPPHYASPLFQSLDKMDITTRNEEYQKLGEEIHEPNESCTKRKKVKMDHIIDESLLYTMSFNDTFFDPVRWEVTGIPFPGFKRIDMKKFAQSIRFVIYEVDEENHQRRTVKTVKNGNSRSVSRGAHTKRNILTWFQIHTFQ</sequence>
<evidence type="ECO:0000259" key="1">
    <source>
        <dbReference type="Pfam" id="PF08588"/>
    </source>
</evidence>
<protein>
    <recommendedName>
        <fullName evidence="1">Domain of unknown function at the cortex 1 domain-containing protein</fullName>
    </recommendedName>
</protein>
<name>A0A7S0CHL2_9STRA</name>
<organism evidence="2">
    <name type="scientific">Proboscia inermis</name>
    <dbReference type="NCBI Taxonomy" id="420281"/>
    <lineage>
        <taxon>Eukaryota</taxon>
        <taxon>Sar</taxon>
        <taxon>Stramenopiles</taxon>
        <taxon>Ochrophyta</taxon>
        <taxon>Bacillariophyta</taxon>
        <taxon>Coscinodiscophyceae</taxon>
        <taxon>Rhizosoleniophycidae</taxon>
        <taxon>Rhizosoleniales</taxon>
        <taxon>Rhizosoleniaceae</taxon>
        <taxon>Proboscia</taxon>
    </lineage>
</organism>
<dbReference type="AlphaFoldDB" id="A0A7S0CHL2"/>
<proteinExistence type="predicted"/>
<dbReference type="Pfam" id="PF08588">
    <property type="entry name" value="Duc1"/>
    <property type="match status" value="1"/>
</dbReference>